<dbReference type="AlphaFoldDB" id="A0A8J5IAI0"/>
<comment type="caution">
    <text evidence="1">The sequence shown here is derived from an EMBL/GenBank/DDBJ whole genome shotgun (WGS) entry which is preliminary data.</text>
</comment>
<proteinExistence type="predicted"/>
<dbReference type="Proteomes" id="UP000709295">
    <property type="component" value="Unassembled WGS sequence"/>
</dbReference>
<sequence>METEKSEYGGWYIYDADKVEENADMMMIQPHRTRAYATCNICLMDLRRAVSYQSHSTRYYGTS</sequence>
<name>A0A8J5IAI0_9STRA</name>
<evidence type="ECO:0000313" key="1">
    <source>
        <dbReference type="EMBL" id="KAG6953257.1"/>
    </source>
</evidence>
<dbReference type="EMBL" id="JAENGY010001041">
    <property type="protein sequence ID" value="KAG6953257.1"/>
    <property type="molecule type" value="Genomic_DNA"/>
</dbReference>
<accession>A0A8J5IAI0</accession>
<protein>
    <submittedName>
        <fullName evidence="1">Uncharacterized protein</fullName>
    </submittedName>
</protein>
<evidence type="ECO:0000313" key="2">
    <source>
        <dbReference type="Proteomes" id="UP000709295"/>
    </source>
</evidence>
<reference evidence="1" key="1">
    <citation type="submission" date="2021-01" db="EMBL/GenBank/DDBJ databases">
        <title>Phytophthora aleatoria, a newly-described species from Pinus radiata is distinct from Phytophthora cactorum isolates based on comparative genomics.</title>
        <authorList>
            <person name="Mcdougal R."/>
            <person name="Panda P."/>
            <person name="Williams N."/>
            <person name="Studholme D.J."/>
        </authorList>
    </citation>
    <scope>NUCLEOTIDE SEQUENCE</scope>
    <source>
        <strain evidence="1">NZFS 4037</strain>
    </source>
</reference>
<keyword evidence="2" id="KW-1185">Reference proteome</keyword>
<gene>
    <name evidence="1" type="ORF">JG688_00012917</name>
</gene>
<organism evidence="1 2">
    <name type="scientific">Phytophthora aleatoria</name>
    <dbReference type="NCBI Taxonomy" id="2496075"/>
    <lineage>
        <taxon>Eukaryota</taxon>
        <taxon>Sar</taxon>
        <taxon>Stramenopiles</taxon>
        <taxon>Oomycota</taxon>
        <taxon>Peronosporomycetes</taxon>
        <taxon>Peronosporales</taxon>
        <taxon>Peronosporaceae</taxon>
        <taxon>Phytophthora</taxon>
    </lineage>
</organism>